<dbReference type="AlphaFoldDB" id="A0A7W4Z917"/>
<reference evidence="1 2" key="1">
    <citation type="submission" date="2020-08" db="EMBL/GenBank/DDBJ databases">
        <title>Genomic Encyclopedia of Type Strains, Phase III (KMG-III): the genomes of soil and plant-associated and newly described type strains.</title>
        <authorList>
            <person name="Whitman W."/>
        </authorList>
    </citation>
    <scope>NUCLEOTIDE SEQUENCE [LARGE SCALE GENOMIC DNA]</scope>
    <source>
        <strain evidence="1 2">CECT 8799</strain>
    </source>
</reference>
<evidence type="ECO:0000313" key="1">
    <source>
        <dbReference type="EMBL" id="MBB3059755.1"/>
    </source>
</evidence>
<gene>
    <name evidence="1" type="ORF">FHS09_000563</name>
</gene>
<proteinExistence type="predicted"/>
<sequence length="119" mass="13966">MKNNYWLMTSDALTILRRLGRRLQAEFDICLRFSDDNLEQKLGRAKAKSADTETRQLIGKLEEIRGMPFLTGGQALPRLYRGHPKLNEPRQKDIYELIYGEDPARHDPFRQHRLSPIKM</sequence>
<organism evidence="1 2">
    <name type="scientific">Microbulbifer rhizosphaerae</name>
    <dbReference type="NCBI Taxonomy" id="1562603"/>
    <lineage>
        <taxon>Bacteria</taxon>
        <taxon>Pseudomonadati</taxon>
        <taxon>Pseudomonadota</taxon>
        <taxon>Gammaproteobacteria</taxon>
        <taxon>Cellvibrionales</taxon>
        <taxon>Microbulbiferaceae</taxon>
        <taxon>Microbulbifer</taxon>
    </lineage>
</organism>
<accession>A0A7W4Z917</accession>
<evidence type="ECO:0000313" key="2">
    <source>
        <dbReference type="Proteomes" id="UP000535937"/>
    </source>
</evidence>
<dbReference type="Proteomes" id="UP000535937">
    <property type="component" value="Unassembled WGS sequence"/>
</dbReference>
<keyword evidence="2" id="KW-1185">Reference proteome</keyword>
<comment type="caution">
    <text evidence="1">The sequence shown here is derived from an EMBL/GenBank/DDBJ whole genome shotgun (WGS) entry which is preliminary data.</text>
</comment>
<protein>
    <submittedName>
        <fullName evidence="1">Uncharacterized protein</fullName>
    </submittedName>
</protein>
<name>A0A7W4Z917_9GAMM</name>
<dbReference type="RefSeq" id="WP_183456469.1">
    <property type="nucleotide sequence ID" value="NZ_JACHWZ010000002.1"/>
</dbReference>
<dbReference type="EMBL" id="JACHWZ010000002">
    <property type="protein sequence ID" value="MBB3059755.1"/>
    <property type="molecule type" value="Genomic_DNA"/>
</dbReference>